<name>A0A8J3CAJ9_9PSEU</name>
<organism evidence="1 2">
    <name type="scientific">Longimycelium tulufanense</name>
    <dbReference type="NCBI Taxonomy" id="907463"/>
    <lineage>
        <taxon>Bacteria</taxon>
        <taxon>Bacillati</taxon>
        <taxon>Actinomycetota</taxon>
        <taxon>Actinomycetes</taxon>
        <taxon>Pseudonocardiales</taxon>
        <taxon>Pseudonocardiaceae</taxon>
        <taxon>Longimycelium</taxon>
    </lineage>
</organism>
<proteinExistence type="predicted"/>
<dbReference type="Proteomes" id="UP000637578">
    <property type="component" value="Unassembled WGS sequence"/>
</dbReference>
<protein>
    <submittedName>
        <fullName evidence="1">Uncharacterized protein</fullName>
    </submittedName>
</protein>
<gene>
    <name evidence="1" type="ORF">GCM10012275_39770</name>
</gene>
<accession>A0A8J3CAJ9</accession>
<sequence>MTNEPRPVEYRITAVQVSEEPGLGPCYRVTQETPDGLVLYVLPRAAIASDMELYGIDDPLTVLDWRLHGSQDPAAPLTPDPDREPASISAALEARTLDAGREYAAFALHAGHVPDEHRARVRRDVDAVTDHVTAAKTTAAQLRAAEIDQVKTRFRVAEDDGLAALRDLVADHAAEIDAARAEYRRDLITSILQHPQPSPPP</sequence>
<dbReference type="RefSeq" id="WP_189059845.1">
    <property type="nucleotide sequence ID" value="NZ_BMMK01000019.1"/>
</dbReference>
<evidence type="ECO:0000313" key="2">
    <source>
        <dbReference type="Proteomes" id="UP000637578"/>
    </source>
</evidence>
<dbReference type="EMBL" id="BMMK01000019">
    <property type="protein sequence ID" value="GGM65253.1"/>
    <property type="molecule type" value="Genomic_DNA"/>
</dbReference>
<reference evidence="1" key="1">
    <citation type="journal article" date="2014" name="Int. J. Syst. Evol. Microbiol.">
        <title>Complete genome sequence of Corynebacterium casei LMG S-19264T (=DSM 44701T), isolated from a smear-ripened cheese.</title>
        <authorList>
            <consortium name="US DOE Joint Genome Institute (JGI-PGF)"/>
            <person name="Walter F."/>
            <person name="Albersmeier A."/>
            <person name="Kalinowski J."/>
            <person name="Ruckert C."/>
        </authorList>
    </citation>
    <scope>NUCLEOTIDE SEQUENCE</scope>
    <source>
        <strain evidence="1">CGMCC 4.5737</strain>
    </source>
</reference>
<comment type="caution">
    <text evidence="1">The sequence shown here is derived from an EMBL/GenBank/DDBJ whole genome shotgun (WGS) entry which is preliminary data.</text>
</comment>
<reference evidence="1" key="2">
    <citation type="submission" date="2020-09" db="EMBL/GenBank/DDBJ databases">
        <authorList>
            <person name="Sun Q."/>
            <person name="Zhou Y."/>
        </authorList>
    </citation>
    <scope>NUCLEOTIDE SEQUENCE</scope>
    <source>
        <strain evidence="1">CGMCC 4.5737</strain>
    </source>
</reference>
<keyword evidence="2" id="KW-1185">Reference proteome</keyword>
<dbReference type="AlphaFoldDB" id="A0A8J3CAJ9"/>
<evidence type="ECO:0000313" key="1">
    <source>
        <dbReference type="EMBL" id="GGM65253.1"/>
    </source>
</evidence>